<feature type="non-terminal residue" evidence="11">
    <location>
        <position position="118"/>
    </location>
</feature>
<dbReference type="InterPro" id="IPR035993">
    <property type="entry name" value="Notch-like_dom_sf"/>
</dbReference>
<reference evidence="11" key="1">
    <citation type="submission" date="2025-08" db="UniProtKB">
        <authorList>
            <consortium name="RefSeq"/>
        </authorList>
    </citation>
    <scope>IDENTIFICATION</scope>
</reference>
<dbReference type="SUPFAM" id="SSF90193">
    <property type="entry name" value="Notch domain"/>
    <property type="match status" value="1"/>
</dbReference>
<dbReference type="Gene3D" id="3.30.300.320">
    <property type="match status" value="1"/>
</dbReference>
<evidence type="ECO:0000256" key="1">
    <source>
        <dbReference type="ARBA" id="ARBA00022679"/>
    </source>
</evidence>
<keyword evidence="5" id="KW-0472">Membrane</keyword>
<dbReference type="Proteomes" id="UP000695022">
    <property type="component" value="Unplaced"/>
</dbReference>
<dbReference type="SMART" id="SM00004">
    <property type="entry name" value="NL"/>
    <property type="match status" value="2"/>
</dbReference>
<keyword evidence="10" id="KW-1185">Reference proteome</keyword>
<evidence type="ECO:0000256" key="4">
    <source>
        <dbReference type="ARBA" id="ARBA00022989"/>
    </source>
</evidence>
<comment type="subcellular location">
    <subcellularLocation>
        <location evidence="8">Endomembrane system</location>
        <topology evidence="8">Single-pass type I membrane protein</topology>
    </subcellularLocation>
</comment>
<protein>
    <submittedName>
        <fullName evidence="11">N-acetylglucosamine-1-phosphotransferase subunits alpha/beta-like</fullName>
    </submittedName>
</protein>
<evidence type="ECO:0000256" key="7">
    <source>
        <dbReference type="ARBA" id="ARBA00023180"/>
    </source>
</evidence>
<dbReference type="PROSITE" id="PS50258">
    <property type="entry name" value="LNR"/>
    <property type="match status" value="1"/>
</dbReference>
<evidence type="ECO:0000313" key="11">
    <source>
        <dbReference type="RefSeq" id="XP_014679876.1"/>
    </source>
</evidence>
<evidence type="ECO:0000256" key="3">
    <source>
        <dbReference type="ARBA" id="ARBA00022737"/>
    </source>
</evidence>
<evidence type="ECO:0000256" key="8">
    <source>
        <dbReference type="ARBA" id="ARBA00046288"/>
    </source>
</evidence>
<keyword evidence="6" id="KW-1015">Disulfide bond</keyword>
<evidence type="ECO:0000259" key="9">
    <source>
        <dbReference type="PROSITE" id="PS50258"/>
    </source>
</evidence>
<sequence length="118" mass="12698">VFLSWAIPGCSDACPSSWINDGYCDKACNNTECDWDGGDCSGEKGRQPAADFAFGDLADSESHCSRGCANSWVADKYCDGVCSTYECAFDAGDCGDKSFHHMFRVAVTNNDSSYELPS</sequence>
<feature type="domain" description="LNR" evidence="9">
    <location>
        <begin position="10"/>
        <end position="51"/>
    </location>
</feature>
<dbReference type="PANTHER" id="PTHR24045">
    <property type="match status" value="1"/>
</dbReference>
<organism evidence="10 11">
    <name type="scientific">Priapulus caudatus</name>
    <name type="common">Priapulid worm</name>
    <dbReference type="NCBI Taxonomy" id="37621"/>
    <lineage>
        <taxon>Eukaryota</taxon>
        <taxon>Metazoa</taxon>
        <taxon>Ecdysozoa</taxon>
        <taxon>Scalidophora</taxon>
        <taxon>Priapulida</taxon>
        <taxon>Priapulimorpha</taxon>
        <taxon>Priapulimorphida</taxon>
        <taxon>Priapulidae</taxon>
        <taxon>Priapulus</taxon>
    </lineage>
</organism>
<keyword evidence="1" id="KW-0808">Transferase</keyword>
<gene>
    <name evidence="11" type="primary">LOC106819807</name>
</gene>
<accession>A0ABM1F605</accession>
<feature type="non-terminal residue" evidence="11">
    <location>
        <position position="1"/>
    </location>
</feature>
<name>A0ABM1F605_PRICU</name>
<dbReference type="RefSeq" id="XP_014679876.1">
    <property type="nucleotide sequence ID" value="XM_014824390.1"/>
</dbReference>
<keyword evidence="4" id="KW-1133">Transmembrane helix</keyword>
<evidence type="ECO:0000256" key="2">
    <source>
        <dbReference type="ARBA" id="ARBA00022692"/>
    </source>
</evidence>
<keyword evidence="3" id="KW-0677">Repeat</keyword>
<dbReference type="PANTHER" id="PTHR24045:SF0">
    <property type="entry name" value="N-ACETYLGLUCOSAMINE-1-PHOSPHOTRANSFERASE SUBUNITS ALPHA_BETA"/>
    <property type="match status" value="1"/>
</dbReference>
<dbReference type="Pfam" id="PF00066">
    <property type="entry name" value="Notch"/>
    <property type="match status" value="2"/>
</dbReference>
<evidence type="ECO:0000313" key="10">
    <source>
        <dbReference type="Proteomes" id="UP000695022"/>
    </source>
</evidence>
<evidence type="ECO:0000256" key="5">
    <source>
        <dbReference type="ARBA" id="ARBA00023136"/>
    </source>
</evidence>
<dbReference type="GeneID" id="106819807"/>
<keyword evidence="7" id="KW-0325">Glycoprotein</keyword>
<evidence type="ECO:0000256" key="6">
    <source>
        <dbReference type="ARBA" id="ARBA00023157"/>
    </source>
</evidence>
<keyword evidence="2" id="KW-0812">Transmembrane</keyword>
<dbReference type="InterPro" id="IPR047141">
    <property type="entry name" value="Stealth"/>
</dbReference>
<dbReference type="InterPro" id="IPR000800">
    <property type="entry name" value="Notch_dom"/>
</dbReference>
<proteinExistence type="predicted"/>